<evidence type="ECO:0000256" key="9">
    <source>
        <dbReference type="SAM" id="Coils"/>
    </source>
</evidence>
<keyword evidence="12" id="KW-1185">Reference proteome</keyword>
<feature type="domain" description="Myosin tail" evidence="10">
    <location>
        <begin position="37"/>
        <end position="432"/>
    </location>
</feature>
<evidence type="ECO:0000256" key="3">
    <source>
        <dbReference type="ARBA" id="ARBA00022433"/>
    </source>
</evidence>
<evidence type="ECO:0000313" key="12">
    <source>
        <dbReference type="Proteomes" id="UP000887013"/>
    </source>
</evidence>
<evidence type="ECO:0000256" key="6">
    <source>
        <dbReference type="ARBA" id="ARBA00023123"/>
    </source>
</evidence>
<keyword evidence="4" id="KW-0963">Cytoplasm</keyword>
<dbReference type="FunFam" id="1.20.5.340:FF:000035">
    <property type="entry name" value="Paramyosin, long form"/>
    <property type="match status" value="1"/>
</dbReference>
<evidence type="ECO:0000256" key="4">
    <source>
        <dbReference type="ARBA" id="ARBA00022490"/>
    </source>
</evidence>
<dbReference type="GO" id="GO:0030016">
    <property type="term" value="C:myofibril"/>
    <property type="evidence" value="ECO:0007669"/>
    <property type="project" value="UniProtKB-SubCell"/>
</dbReference>
<evidence type="ECO:0000256" key="7">
    <source>
        <dbReference type="ARBA" id="ARBA00023175"/>
    </source>
</evidence>
<dbReference type="PANTHER" id="PTHR45615">
    <property type="entry name" value="MYOSIN HEAVY CHAIN, NON-MUSCLE"/>
    <property type="match status" value="1"/>
</dbReference>
<dbReference type="OrthoDB" id="2018427at2759"/>
<proteinExistence type="inferred from homology"/>
<name>A0A8X6MCA4_NEPPI</name>
<evidence type="ECO:0000313" key="11">
    <source>
        <dbReference type="EMBL" id="GFS43690.1"/>
    </source>
</evidence>
<dbReference type="Gene3D" id="1.20.5.1160">
    <property type="entry name" value="Vasodilator-stimulated phosphoprotein"/>
    <property type="match status" value="1"/>
</dbReference>
<organism evidence="11 12">
    <name type="scientific">Nephila pilipes</name>
    <name type="common">Giant wood spider</name>
    <name type="synonym">Nephila maculata</name>
    <dbReference type="NCBI Taxonomy" id="299642"/>
    <lineage>
        <taxon>Eukaryota</taxon>
        <taxon>Metazoa</taxon>
        <taxon>Ecdysozoa</taxon>
        <taxon>Arthropoda</taxon>
        <taxon>Chelicerata</taxon>
        <taxon>Arachnida</taxon>
        <taxon>Araneae</taxon>
        <taxon>Araneomorphae</taxon>
        <taxon>Entelegynae</taxon>
        <taxon>Araneoidea</taxon>
        <taxon>Nephilidae</taxon>
        <taxon>Nephila</taxon>
    </lineage>
</organism>
<dbReference type="SUPFAM" id="SSF90257">
    <property type="entry name" value="Myosin rod fragments"/>
    <property type="match status" value="2"/>
</dbReference>
<dbReference type="Proteomes" id="UP000887013">
    <property type="component" value="Unassembled WGS sequence"/>
</dbReference>
<dbReference type="GO" id="GO:0051015">
    <property type="term" value="F:actin filament binding"/>
    <property type="evidence" value="ECO:0007669"/>
    <property type="project" value="TreeGrafter"/>
</dbReference>
<accession>A0A8X6MCA4</accession>
<dbReference type="GO" id="GO:0032982">
    <property type="term" value="C:myosin filament"/>
    <property type="evidence" value="ECO:0007669"/>
    <property type="project" value="UniProtKB-KW"/>
</dbReference>
<dbReference type="GO" id="GO:0000146">
    <property type="term" value="F:microfilament motor activity"/>
    <property type="evidence" value="ECO:0007669"/>
    <property type="project" value="TreeGrafter"/>
</dbReference>
<keyword evidence="8" id="KW-0514">Muscle protein</keyword>
<dbReference type="GO" id="GO:0030239">
    <property type="term" value="P:myofibril assembly"/>
    <property type="evidence" value="ECO:0007669"/>
    <property type="project" value="UniProtKB-ARBA"/>
</dbReference>
<comment type="subcellular location">
    <subcellularLocation>
        <location evidence="1">Cytoplasm</location>
        <location evidence="1">Myofibril</location>
    </subcellularLocation>
</comment>
<reference evidence="11" key="1">
    <citation type="submission" date="2020-08" db="EMBL/GenBank/DDBJ databases">
        <title>Multicomponent nature underlies the extraordinary mechanical properties of spider dragline silk.</title>
        <authorList>
            <person name="Kono N."/>
            <person name="Nakamura H."/>
            <person name="Mori M."/>
            <person name="Yoshida Y."/>
            <person name="Ohtoshi R."/>
            <person name="Malay A.D."/>
            <person name="Moran D.A.P."/>
            <person name="Tomita M."/>
            <person name="Numata K."/>
            <person name="Arakawa K."/>
        </authorList>
    </citation>
    <scope>NUCLEOTIDE SEQUENCE</scope>
</reference>
<keyword evidence="3" id="KW-0787">Thick filament</keyword>
<feature type="coiled-coil region" evidence="9">
    <location>
        <begin position="34"/>
        <end position="75"/>
    </location>
</feature>
<evidence type="ECO:0000256" key="8">
    <source>
        <dbReference type="ARBA" id="ARBA00023179"/>
    </source>
</evidence>
<keyword evidence="5 9" id="KW-0175">Coiled coil</keyword>
<dbReference type="PANTHER" id="PTHR45615:SF40">
    <property type="entry name" value="MYOSIN HEAVY CHAIN, NON-MUSCLE"/>
    <property type="match status" value="1"/>
</dbReference>
<dbReference type="Gene3D" id="1.20.5.340">
    <property type="match status" value="3"/>
</dbReference>
<keyword evidence="6" id="KW-0518">Myosin</keyword>
<dbReference type="GO" id="GO:0016460">
    <property type="term" value="C:myosin II complex"/>
    <property type="evidence" value="ECO:0007669"/>
    <property type="project" value="TreeGrafter"/>
</dbReference>
<dbReference type="Pfam" id="PF01576">
    <property type="entry name" value="Myosin_tail_1"/>
    <property type="match status" value="1"/>
</dbReference>
<evidence type="ECO:0000256" key="5">
    <source>
        <dbReference type="ARBA" id="ARBA00023054"/>
    </source>
</evidence>
<evidence type="ECO:0000259" key="10">
    <source>
        <dbReference type="Pfam" id="PF01576"/>
    </source>
</evidence>
<comment type="caution">
    <text evidence="11">The sequence shown here is derived from an EMBL/GenBank/DDBJ whole genome shotgun (WGS) entry which is preliminary data.</text>
</comment>
<sequence length="471" mass="55147">MSTTVKTTKYTYKSSTGGTSSDVTMEYGTDIGAFTRLEDKIRLLQEDLEFERELRQKIEREKSELTVHLMQITERLEEAEGCSESHCEMNKKRDTELSKLRKLLEDVHLESEETAHHLRKKHQEAIAEMQDQLDISNKNRARVEKEKQKFQSEVYDLLAQVENAHKDKLTLQKTVEKYEVTIHEMNIRIEELSRSVTEITAQRSRLSSENSDLMKEVQEIKVSLDNTNHIKTQLASQLEDLRRKHEDEERRRSALEQTVHTLEMEVESLRVQLDEESELRIDLERQLVKVNGECATYKTKYETECLAHADEVEELRRKIAQKTAEYEEQLEVLLNKCSSLEKAKSRLQSEVEVLVMDLEKATSHVQVLEKRIVQIEKINVELKTKVEEVTVILENTQRDLRNKVADLQKAQHENENLRNQIAALTRENKKLTGKSFSFLRENSQNCVAHFYNLLFLNLVQIRYKMFVKLGS</sequence>
<protein>
    <submittedName>
        <fullName evidence="11">Paramyosin</fullName>
    </submittedName>
</protein>
<gene>
    <name evidence="11" type="ORF">NPIL_421911</name>
</gene>
<keyword evidence="7" id="KW-0505">Motor protein</keyword>
<evidence type="ECO:0000256" key="1">
    <source>
        <dbReference type="ARBA" id="ARBA00004657"/>
    </source>
</evidence>
<comment type="similarity">
    <text evidence="2">Belongs to the paramyosin family.</text>
</comment>
<dbReference type="InterPro" id="IPR002928">
    <property type="entry name" value="Myosin_tail"/>
</dbReference>
<evidence type="ECO:0000256" key="2">
    <source>
        <dbReference type="ARBA" id="ARBA00008447"/>
    </source>
</evidence>
<feature type="coiled-coil region" evidence="9">
    <location>
        <begin position="119"/>
        <end position="434"/>
    </location>
</feature>
<dbReference type="EMBL" id="BMAW01090222">
    <property type="protein sequence ID" value="GFS43690.1"/>
    <property type="molecule type" value="Genomic_DNA"/>
</dbReference>
<dbReference type="AlphaFoldDB" id="A0A8X6MCA4"/>